<keyword evidence="2" id="KW-0808">Transferase</keyword>
<dbReference type="InterPro" id="IPR013216">
    <property type="entry name" value="Methyltransf_11"/>
</dbReference>
<dbReference type="Pfam" id="PF08241">
    <property type="entry name" value="Methyltransf_11"/>
    <property type="match status" value="1"/>
</dbReference>
<dbReference type="Proteomes" id="UP001226651">
    <property type="component" value="Chromosome"/>
</dbReference>
<gene>
    <name evidence="2" type="ORF">QQS39_15735</name>
</gene>
<reference evidence="2 3" key="1">
    <citation type="submission" date="2023-06" db="EMBL/GenBank/DDBJ databases">
        <title>Proteus appendicitidis sp. nov., isolated from the appendiceal pus of an appendicitis patient in Yongzhou, China.</title>
        <authorList>
            <person name="Cai X."/>
        </authorList>
    </citation>
    <scope>NUCLEOTIDE SEQUENCE [LARGE SCALE GENOMIC DNA]</scope>
    <source>
        <strain evidence="2 3">HZ0627</strain>
    </source>
</reference>
<dbReference type="CDD" id="cd02440">
    <property type="entry name" value="AdoMet_MTases"/>
    <property type="match status" value="1"/>
</dbReference>
<dbReference type="EC" id="2.1.-.-" evidence="2"/>
<dbReference type="EMBL" id="CP127389">
    <property type="protein sequence ID" value="WIV87885.1"/>
    <property type="molecule type" value="Genomic_DNA"/>
</dbReference>
<organism evidence="2 3">
    <name type="scientific">Proteus appendicitidis</name>
    <dbReference type="NCBI Taxonomy" id="3034648"/>
    <lineage>
        <taxon>Bacteria</taxon>
        <taxon>Pseudomonadati</taxon>
        <taxon>Pseudomonadota</taxon>
        <taxon>Gammaproteobacteria</taxon>
        <taxon>Enterobacterales</taxon>
        <taxon>Morganellaceae</taxon>
        <taxon>Proteus</taxon>
    </lineage>
</organism>
<proteinExistence type="predicted"/>
<evidence type="ECO:0000313" key="2">
    <source>
        <dbReference type="EMBL" id="WIV87885.1"/>
    </source>
</evidence>
<protein>
    <submittedName>
        <fullName evidence="2">Class I SAM-dependent methyltransferase</fullName>
        <ecNumber evidence="2">2.1.-.-</ecNumber>
    </submittedName>
</protein>
<name>A0ABY8Y646_9GAMM</name>
<evidence type="ECO:0000259" key="1">
    <source>
        <dbReference type="Pfam" id="PF08241"/>
    </source>
</evidence>
<dbReference type="InterPro" id="IPR029063">
    <property type="entry name" value="SAM-dependent_MTases_sf"/>
</dbReference>
<dbReference type="GO" id="GO:0008168">
    <property type="term" value="F:methyltransferase activity"/>
    <property type="evidence" value="ECO:0007669"/>
    <property type="project" value="UniProtKB-KW"/>
</dbReference>
<dbReference type="PANTHER" id="PTHR43591:SF24">
    <property type="entry name" value="2-METHOXY-6-POLYPRENYL-1,4-BENZOQUINOL METHYLASE, MITOCHONDRIAL"/>
    <property type="match status" value="1"/>
</dbReference>
<dbReference type="RefSeq" id="WP_285804891.1">
    <property type="nucleotide sequence ID" value="NZ_CP127389.1"/>
</dbReference>
<evidence type="ECO:0000313" key="3">
    <source>
        <dbReference type="Proteomes" id="UP001226651"/>
    </source>
</evidence>
<accession>A0ABY8Y646</accession>
<dbReference type="Gene3D" id="3.40.50.150">
    <property type="entry name" value="Vaccinia Virus protein VP39"/>
    <property type="match status" value="1"/>
</dbReference>
<dbReference type="PANTHER" id="PTHR43591">
    <property type="entry name" value="METHYLTRANSFERASE"/>
    <property type="match status" value="1"/>
</dbReference>
<keyword evidence="2" id="KW-0489">Methyltransferase</keyword>
<dbReference type="GO" id="GO:0032259">
    <property type="term" value="P:methylation"/>
    <property type="evidence" value="ECO:0007669"/>
    <property type="project" value="UniProtKB-KW"/>
</dbReference>
<feature type="domain" description="Methyltransferase type 11" evidence="1">
    <location>
        <begin position="52"/>
        <end position="146"/>
    </location>
</feature>
<dbReference type="SUPFAM" id="SSF53335">
    <property type="entry name" value="S-adenosyl-L-methionine-dependent methyltransferases"/>
    <property type="match status" value="1"/>
</dbReference>
<sequence length="254" mass="29097">MQDSKDKLLKNWTEGAENYSNLIQLELNGFQREAWLNIIHEYCGQQGKLKVLDVGTGPGFFSIIMAKAGHKVTAIDCTEAMVDVAKKNFEAYQVDVEVMQGDSHCLPFPDDHFDLVISRNVAWTLLDAKQGYKEWLRVLKPGARTLIFDANWNRYLFDDALNQKNSEDIAAYTELFNEKPAGYSDAMLDYRKSMPMCQKIRPQWDLDTLVTLGYSALTCLTNINEQVYDEKRKVLYRSTPMFMIAAAKLQINIL</sequence>
<keyword evidence="3" id="KW-1185">Reference proteome</keyword>